<dbReference type="CDD" id="cd15800">
    <property type="entry name" value="PMEI-like_2"/>
    <property type="match status" value="1"/>
</dbReference>
<organism evidence="6 7">
    <name type="scientific">Cucurbita moschata</name>
    <name type="common">Winter crookneck squash</name>
    <name type="synonym">Cucurbita pepo var. moschata</name>
    <dbReference type="NCBI Taxonomy" id="3662"/>
    <lineage>
        <taxon>Eukaryota</taxon>
        <taxon>Viridiplantae</taxon>
        <taxon>Streptophyta</taxon>
        <taxon>Embryophyta</taxon>
        <taxon>Tracheophyta</taxon>
        <taxon>Spermatophyta</taxon>
        <taxon>Magnoliopsida</taxon>
        <taxon>eudicotyledons</taxon>
        <taxon>Gunneridae</taxon>
        <taxon>Pentapetalae</taxon>
        <taxon>rosids</taxon>
        <taxon>fabids</taxon>
        <taxon>Cucurbitales</taxon>
        <taxon>Cucurbitaceae</taxon>
        <taxon>Cucurbiteae</taxon>
        <taxon>Cucurbita</taxon>
    </lineage>
</organism>
<dbReference type="RefSeq" id="XP_022957283.1">
    <property type="nucleotide sequence ID" value="XM_023101515.1"/>
</dbReference>
<proteinExistence type="inferred from homology"/>
<dbReference type="GO" id="GO:0004857">
    <property type="term" value="F:enzyme inhibitor activity"/>
    <property type="evidence" value="ECO:0007669"/>
    <property type="project" value="InterPro"/>
</dbReference>
<keyword evidence="1 4" id="KW-0732">Signal</keyword>
<accession>A0A6J1GZS2</accession>
<gene>
    <name evidence="7" type="primary">LOC111458723</name>
</gene>
<dbReference type="Proteomes" id="UP000504609">
    <property type="component" value="Unplaced"/>
</dbReference>
<keyword evidence="2" id="KW-1015">Disulfide bond</keyword>
<evidence type="ECO:0000256" key="4">
    <source>
        <dbReference type="SAM" id="SignalP"/>
    </source>
</evidence>
<dbReference type="Pfam" id="PF04043">
    <property type="entry name" value="PMEI"/>
    <property type="match status" value="1"/>
</dbReference>
<dbReference type="AlphaFoldDB" id="A0A6J1GZS2"/>
<dbReference type="PANTHER" id="PTHR36710:SF18">
    <property type="entry name" value="PECTINESTERASE INHIBITOR 5-RELATED"/>
    <property type="match status" value="1"/>
</dbReference>
<dbReference type="InterPro" id="IPR052421">
    <property type="entry name" value="PCW_Enzyme_Inhibitor"/>
</dbReference>
<dbReference type="InterPro" id="IPR006501">
    <property type="entry name" value="Pectinesterase_inhib_dom"/>
</dbReference>
<keyword evidence="6" id="KW-1185">Reference proteome</keyword>
<evidence type="ECO:0000256" key="1">
    <source>
        <dbReference type="ARBA" id="ARBA00022729"/>
    </source>
</evidence>
<evidence type="ECO:0000313" key="6">
    <source>
        <dbReference type="Proteomes" id="UP000504609"/>
    </source>
</evidence>
<dbReference type="PANTHER" id="PTHR36710">
    <property type="entry name" value="PECTINESTERASE INHIBITOR-LIKE"/>
    <property type="match status" value="1"/>
</dbReference>
<evidence type="ECO:0000313" key="7">
    <source>
        <dbReference type="RefSeq" id="XP_022957283.1"/>
    </source>
</evidence>
<dbReference type="GeneID" id="111458723"/>
<feature type="signal peptide" evidence="4">
    <location>
        <begin position="1"/>
        <end position="21"/>
    </location>
</feature>
<evidence type="ECO:0000259" key="5">
    <source>
        <dbReference type="SMART" id="SM00856"/>
    </source>
</evidence>
<evidence type="ECO:0000256" key="3">
    <source>
        <dbReference type="ARBA" id="ARBA00038471"/>
    </source>
</evidence>
<dbReference type="InterPro" id="IPR035513">
    <property type="entry name" value="Invertase/methylesterase_inhib"/>
</dbReference>
<reference evidence="7" key="1">
    <citation type="submission" date="2025-08" db="UniProtKB">
        <authorList>
            <consortium name="RefSeq"/>
        </authorList>
    </citation>
    <scope>IDENTIFICATION</scope>
    <source>
        <tissue evidence="7">Young leaves</tissue>
    </source>
</reference>
<dbReference type="SUPFAM" id="SSF101148">
    <property type="entry name" value="Plant invertase/pectin methylesterase inhibitor"/>
    <property type="match status" value="1"/>
</dbReference>
<feature type="domain" description="Pectinesterase inhibitor" evidence="5">
    <location>
        <begin position="18"/>
        <end position="155"/>
    </location>
</feature>
<evidence type="ECO:0000256" key="2">
    <source>
        <dbReference type="ARBA" id="ARBA00023157"/>
    </source>
</evidence>
<name>A0A6J1GZS2_CUCMO</name>
<dbReference type="SMART" id="SM00856">
    <property type="entry name" value="PMEI"/>
    <property type="match status" value="1"/>
</dbReference>
<dbReference type="KEGG" id="cmos:111458723"/>
<comment type="similarity">
    <text evidence="3">Belongs to the PMEI family.</text>
</comment>
<sequence>MGGKQLVLVFVAAAVVLEGEAEGVDICEKADDVPLCRSYVKGSSDPRAAIKKTIEQLLSETKRAKTSSEKMGEPNFIGVCTENYDSAIDDLQNSLLSLEKNDKASLQSSLSGVATFYVTCTDTVSEGGVRIMKKAKKLVKKDSKLQRLAGTSLYLASLLK</sequence>
<protein>
    <submittedName>
        <fullName evidence="7">Uncharacterized protein LOC111458723</fullName>
    </submittedName>
</protein>
<feature type="chain" id="PRO_5026688475" evidence="4">
    <location>
        <begin position="22"/>
        <end position="160"/>
    </location>
</feature>
<dbReference type="Gene3D" id="1.20.140.40">
    <property type="entry name" value="Invertase/pectin methylesterase inhibitor family protein"/>
    <property type="match status" value="1"/>
</dbReference>